<evidence type="ECO:0000313" key="2">
    <source>
        <dbReference type="EMBL" id="MBD2842714.1"/>
    </source>
</evidence>
<reference evidence="2 3" key="1">
    <citation type="submission" date="2020-09" db="EMBL/GenBank/DDBJ databases">
        <authorList>
            <person name="Yoon J.-W."/>
        </authorList>
    </citation>
    <scope>NUCLEOTIDE SEQUENCE [LARGE SCALE GENOMIC DNA]</scope>
    <source>
        <strain evidence="2 3">KMU-140</strain>
    </source>
</reference>
<dbReference type="EMBL" id="JACXLC010000001">
    <property type="protein sequence ID" value="MBD2842714.1"/>
    <property type="molecule type" value="Genomic_DNA"/>
</dbReference>
<feature type="region of interest" description="Disordered" evidence="1">
    <location>
        <begin position="995"/>
        <end position="1019"/>
    </location>
</feature>
<evidence type="ECO:0000313" key="3">
    <source>
        <dbReference type="Proteomes" id="UP000635384"/>
    </source>
</evidence>
<name>A0ABR8KRZ1_9SPHN</name>
<proteinExistence type="predicted"/>
<feature type="compositionally biased region" description="Gly residues" evidence="1">
    <location>
        <begin position="999"/>
        <end position="1019"/>
    </location>
</feature>
<organism evidence="2 3">
    <name type="scientific">Erythrobacter rubeus</name>
    <dbReference type="NCBI Taxonomy" id="2760803"/>
    <lineage>
        <taxon>Bacteria</taxon>
        <taxon>Pseudomonadati</taxon>
        <taxon>Pseudomonadota</taxon>
        <taxon>Alphaproteobacteria</taxon>
        <taxon>Sphingomonadales</taxon>
        <taxon>Erythrobacteraceae</taxon>
        <taxon>Erythrobacter/Porphyrobacter group</taxon>
        <taxon>Erythrobacter</taxon>
    </lineage>
</organism>
<dbReference type="Proteomes" id="UP000635384">
    <property type="component" value="Unassembled WGS sequence"/>
</dbReference>
<evidence type="ECO:0000256" key="1">
    <source>
        <dbReference type="SAM" id="MobiDB-lite"/>
    </source>
</evidence>
<comment type="caution">
    <text evidence="2">The sequence shown here is derived from an EMBL/GenBank/DDBJ whole genome shotgun (WGS) entry which is preliminary data.</text>
</comment>
<sequence>MSKVLKVVGAVAGVAAAAVTGGLSLGLSASLLAGVSTAATLGASLLAKKPRAPQASPADRDRLIANIDTRTPRKIVYGRTAMATDIRDQEFTGTDQEFFHRFVVVAAHKVGSIEQIYFDDKLAWTSAGGVQGEFSGYLTVATRLEGSAANAINISSRMGSTRRFTGLAYVHFRYKLTGNSKKSESPFAQAIPTRVTIIGNGMPIYDPRKDPTYGGSGTHRSDDQATWDWGSNTYRNPALQLLNHFLGWRINGKLSVGKGVPIERIDVASFIAGANLCDEVIALAAGGTEPRYRTDGIFSEADPMELVLDQFKSSMNATLDDVDGQIRLQVLHNDLALPIASFDENDILGAVDWKPQVKLDEQFNILRGTFTDPSTNALYQSVAYPEIEIDSRDGIDRVETINYPLVQSTGQCQRLAKQRLQRMEFSGLFSGEFQATAWKVQKGDVVELTFEPLGFDDKLFRVLDADVKTNGRVSMLLREEDALVYAWDQEESAAVVPAPPDTYDYQLNPLYLDVTDPRYVDGTRLEDLQPAEPDATRGAPAGTPVAGLDAGDLLTDLQNAQADAAQSKIDLINIAADGILTAVEKLDARERRDNISAEFPIWRDRASAFQITQSIQDSYILSYNELITYLNGVNVDSSVQNFVVRADFIAAFVNYATARERVIEALTEEAAKRADIPFGQNYAVNTDFSAGVSGWRGQGTDFGVNAPFGALSGIRNTFQYRFQGTPALGTTAIAMYPDAVILGSLLGNQYRYALPVGPGDKTFVRALLARYRCISRVQLRVYDKDGNFVESVSAAGGFLNGGQDGDPDRFEDVSLFRVVTAPDAAWATVNVLMESTGENTPVIIVAEPMICKVPQDQTVAPIYVPGRPDPNADATVEQPVVSRLDPSTGRALSRRINSQIMASGVLQTINTNPLTGTTSGSSSTITINGHTVFDDAGSLTFSAASISGLNPSTQYYVYESNPDFVGGARSYVASTNRNDITGFGRRFVGNITTPASGGASTGGGGGGAGGGWVGGGSIP</sequence>
<dbReference type="RefSeq" id="WP_190788155.1">
    <property type="nucleotide sequence ID" value="NZ_JACXLC010000001.1"/>
</dbReference>
<gene>
    <name evidence="2" type="ORF">IB285_10640</name>
</gene>
<evidence type="ECO:0008006" key="4">
    <source>
        <dbReference type="Google" id="ProtNLM"/>
    </source>
</evidence>
<protein>
    <recommendedName>
        <fullName evidence="4">Tip attachment protein J domain-containing protein</fullName>
    </recommendedName>
</protein>
<keyword evidence="3" id="KW-1185">Reference proteome</keyword>
<accession>A0ABR8KRZ1</accession>